<feature type="non-terminal residue" evidence="3">
    <location>
        <position position="140"/>
    </location>
</feature>
<name>A0A383BKE3_9ZZZZ</name>
<evidence type="ECO:0000313" key="3">
    <source>
        <dbReference type="EMBL" id="SVE20364.1"/>
    </source>
</evidence>
<protein>
    <recommendedName>
        <fullName evidence="4">Ketoreductase (KR) domain-containing protein</fullName>
    </recommendedName>
</protein>
<dbReference type="Pfam" id="PF00106">
    <property type="entry name" value="adh_short"/>
    <property type="match status" value="1"/>
</dbReference>
<dbReference type="AlphaFoldDB" id="A0A383BKE3"/>
<accession>A0A383BKE3</accession>
<gene>
    <name evidence="3" type="ORF">METZ01_LOCUS473218</name>
</gene>
<dbReference type="InterPro" id="IPR036291">
    <property type="entry name" value="NAD(P)-bd_dom_sf"/>
</dbReference>
<evidence type="ECO:0000256" key="2">
    <source>
        <dbReference type="ARBA" id="ARBA00023002"/>
    </source>
</evidence>
<proteinExistence type="inferred from homology"/>
<organism evidence="3">
    <name type="scientific">marine metagenome</name>
    <dbReference type="NCBI Taxonomy" id="408172"/>
    <lineage>
        <taxon>unclassified sequences</taxon>
        <taxon>metagenomes</taxon>
        <taxon>ecological metagenomes</taxon>
    </lineage>
</organism>
<dbReference type="PANTHER" id="PTHR24320">
    <property type="entry name" value="RETINOL DEHYDROGENASE"/>
    <property type="match status" value="1"/>
</dbReference>
<dbReference type="SUPFAM" id="SSF51735">
    <property type="entry name" value="NAD(P)-binding Rossmann-fold domains"/>
    <property type="match status" value="1"/>
</dbReference>
<reference evidence="3" key="1">
    <citation type="submission" date="2018-05" db="EMBL/GenBank/DDBJ databases">
        <authorList>
            <person name="Lanie J.A."/>
            <person name="Ng W.-L."/>
            <person name="Kazmierczak K.M."/>
            <person name="Andrzejewski T.M."/>
            <person name="Davidsen T.M."/>
            <person name="Wayne K.J."/>
            <person name="Tettelin H."/>
            <person name="Glass J.I."/>
            <person name="Rusch D."/>
            <person name="Podicherti R."/>
            <person name="Tsui H.-C.T."/>
            <person name="Winkler M.E."/>
        </authorList>
    </citation>
    <scope>NUCLEOTIDE SEQUENCE</scope>
</reference>
<comment type="similarity">
    <text evidence="1">Belongs to the short-chain dehydrogenases/reductases (SDR) family.</text>
</comment>
<sequence>MLYLLFSLLQVSNQVMGLFSSMQRPGPSGYGASATAEQVTAGLDLSTKTYLVTGCNAGLGMETVRVLALRGARVLALARTLEKAKQVSDPIPGNVVPICCELSEPFSIRAAIQEVRALNIELDAVIANAGIMALPKPERK</sequence>
<dbReference type="PANTHER" id="PTHR24320:SF148">
    <property type="entry name" value="NAD(P)-BINDING ROSSMANN-FOLD SUPERFAMILY PROTEIN"/>
    <property type="match status" value="1"/>
</dbReference>
<dbReference type="Gene3D" id="3.40.50.720">
    <property type="entry name" value="NAD(P)-binding Rossmann-like Domain"/>
    <property type="match status" value="1"/>
</dbReference>
<dbReference type="InterPro" id="IPR002347">
    <property type="entry name" value="SDR_fam"/>
</dbReference>
<dbReference type="GO" id="GO:0016491">
    <property type="term" value="F:oxidoreductase activity"/>
    <property type="evidence" value="ECO:0007669"/>
    <property type="project" value="UniProtKB-KW"/>
</dbReference>
<dbReference type="EMBL" id="UINC01201158">
    <property type="protein sequence ID" value="SVE20364.1"/>
    <property type="molecule type" value="Genomic_DNA"/>
</dbReference>
<keyword evidence="2" id="KW-0560">Oxidoreductase</keyword>
<evidence type="ECO:0000256" key="1">
    <source>
        <dbReference type="ARBA" id="ARBA00006484"/>
    </source>
</evidence>
<evidence type="ECO:0008006" key="4">
    <source>
        <dbReference type="Google" id="ProtNLM"/>
    </source>
</evidence>